<dbReference type="EMBL" id="CP042434">
    <property type="protein sequence ID" value="QEC72704.1"/>
    <property type="molecule type" value="Genomic_DNA"/>
</dbReference>
<reference evidence="6 7" key="1">
    <citation type="journal article" date="2017" name="Int. J. Syst. Evol. Microbiol.">
        <title>Arachidicoccus ginsenosidivorans sp. nov., with ginsenoside-converting activity isolated from ginseng cultivating soil.</title>
        <authorList>
            <person name="Siddiqi M.Z."/>
            <person name="Aslam Z."/>
            <person name="Im W.T."/>
        </authorList>
    </citation>
    <scope>NUCLEOTIDE SEQUENCE [LARGE SCALE GENOMIC DNA]</scope>
    <source>
        <strain evidence="6 7">Gsoil 809</strain>
    </source>
</reference>
<evidence type="ECO:0000256" key="4">
    <source>
        <dbReference type="ARBA" id="ARBA00023295"/>
    </source>
</evidence>
<dbReference type="PANTHER" id="PTHR43101:SF1">
    <property type="entry name" value="BETA-FRUCTOSIDASE"/>
    <property type="match status" value="1"/>
</dbReference>
<dbReference type="GO" id="GO:0004564">
    <property type="term" value="F:beta-fructofuranosidase activity"/>
    <property type="evidence" value="ECO:0007669"/>
    <property type="project" value="UniProtKB-EC"/>
</dbReference>
<dbReference type="CDD" id="cd08995">
    <property type="entry name" value="GH32_EcAec43-like"/>
    <property type="match status" value="1"/>
</dbReference>
<gene>
    <name evidence="6" type="ORF">FSB73_14500</name>
</gene>
<dbReference type="OrthoDB" id="9759709at2"/>
<dbReference type="RefSeq" id="WP_146783630.1">
    <property type="nucleotide sequence ID" value="NZ_CP042434.1"/>
</dbReference>
<organism evidence="6 7">
    <name type="scientific">Arachidicoccus ginsenosidivorans</name>
    <dbReference type="NCBI Taxonomy" id="496057"/>
    <lineage>
        <taxon>Bacteria</taxon>
        <taxon>Pseudomonadati</taxon>
        <taxon>Bacteroidota</taxon>
        <taxon>Chitinophagia</taxon>
        <taxon>Chitinophagales</taxon>
        <taxon>Chitinophagaceae</taxon>
        <taxon>Arachidicoccus</taxon>
    </lineage>
</organism>
<dbReference type="EC" id="3.2.1.26" evidence="2"/>
<keyword evidence="7" id="KW-1185">Reference proteome</keyword>
<evidence type="ECO:0000259" key="5">
    <source>
        <dbReference type="Pfam" id="PF00251"/>
    </source>
</evidence>
<protein>
    <recommendedName>
        <fullName evidence="2">beta-fructofuranosidase</fullName>
        <ecNumber evidence="2">3.2.1.26</ecNumber>
    </recommendedName>
</protein>
<accession>A0A5B8VMA6</accession>
<keyword evidence="3 6" id="KW-0378">Hydrolase</keyword>
<evidence type="ECO:0000313" key="7">
    <source>
        <dbReference type="Proteomes" id="UP000321291"/>
    </source>
</evidence>
<feature type="domain" description="Glycosyl hydrolase family 32 N-terminal" evidence="5">
    <location>
        <begin position="72"/>
        <end position="334"/>
    </location>
</feature>
<evidence type="ECO:0000256" key="3">
    <source>
        <dbReference type="ARBA" id="ARBA00022801"/>
    </source>
</evidence>
<dbReference type="InterPro" id="IPR001362">
    <property type="entry name" value="Glyco_hydro_32"/>
</dbReference>
<dbReference type="GO" id="GO:0005975">
    <property type="term" value="P:carbohydrate metabolic process"/>
    <property type="evidence" value="ECO:0007669"/>
    <property type="project" value="InterPro"/>
</dbReference>
<dbReference type="PANTHER" id="PTHR43101">
    <property type="entry name" value="BETA-FRUCTOSIDASE"/>
    <property type="match status" value="1"/>
</dbReference>
<dbReference type="InterPro" id="IPR051214">
    <property type="entry name" value="GH32_Enzymes"/>
</dbReference>
<dbReference type="InterPro" id="IPR013148">
    <property type="entry name" value="Glyco_hydro_32_N"/>
</dbReference>
<evidence type="ECO:0000256" key="2">
    <source>
        <dbReference type="ARBA" id="ARBA00012758"/>
    </source>
</evidence>
<dbReference type="SMART" id="SM00640">
    <property type="entry name" value="Glyco_32"/>
    <property type="match status" value="1"/>
</dbReference>
<dbReference type="Proteomes" id="UP000321291">
    <property type="component" value="Chromosome"/>
</dbReference>
<dbReference type="AlphaFoldDB" id="A0A5B8VMA6"/>
<name>A0A5B8VMA6_9BACT</name>
<dbReference type="InterPro" id="IPR023296">
    <property type="entry name" value="Glyco_hydro_beta-prop_sf"/>
</dbReference>
<comment type="similarity">
    <text evidence="1">Belongs to the glycosyl hydrolase 32 family.</text>
</comment>
<dbReference type="Pfam" id="PF00251">
    <property type="entry name" value="Glyco_hydro_32N"/>
    <property type="match status" value="1"/>
</dbReference>
<dbReference type="Gene3D" id="2.115.10.20">
    <property type="entry name" value="Glycosyl hydrolase domain, family 43"/>
    <property type="match status" value="1"/>
</dbReference>
<keyword evidence="4" id="KW-0326">Glycosidase</keyword>
<sequence>MMVIKTFRDFIIWMGLFFALTFCGACNKSSSGFVTADLTNPVSIFPAPPTKWLAFEGTNYYSSGYVGDVMPYFDNDSFHIFYLHDGDANGGYHPIHEFTTTDIVHFDYQGKMIAYGADNDQDRALGTGSVIKVGDTYYFYYTGHNDLHWQTGEPVEGVMYATSKDLKNWTKHSSYTLYPSVKDGYGANDFRDPFLFYNENTQQYEMLVSCIRNNRPVIALYTSSDPASDSWALQDPFYTSDNAGYGVMECSDLFKIGNYWYLIFSENGINHTTHYRMATSPNGPWSTPAIDVLDGAYFYAGKTAGNGQKRYLFGWTYRKSGQTDYGDKIWAGNLVTHQLSQNADGTLAVSNPEVISNLFTKSIQLQQDSILNTSVTGNNYQLLANGFSGFDILKGQRKINCVIKGLKQEGKLVSPLDMEERKVAIFINLDSKMERLIY</sequence>
<proteinExistence type="inferred from homology"/>
<dbReference type="KEGG" id="agi:FSB73_14500"/>
<evidence type="ECO:0000256" key="1">
    <source>
        <dbReference type="ARBA" id="ARBA00009902"/>
    </source>
</evidence>
<evidence type="ECO:0000313" key="6">
    <source>
        <dbReference type="EMBL" id="QEC72704.1"/>
    </source>
</evidence>
<dbReference type="SUPFAM" id="SSF75005">
    <property type="entry name" value="Arabinanase/levansucrase/invertase"/>
    <property type="match status" value="1"/>
</dbReference>